<keyword evidence="5" id="KW-1185">Reference proteome</keyword>
<feature type="domain" description="NTF2-like" evidence="3">
    <location>
        <begin position="31"/>
        <end position="167"/>
    </location>
</feature>
<dbReference type="InterPro" id="IPR058645">
    <property type="entry name" value="NTF2-like_dom_7"/>
</dbReference>
<gene>
    <name evidence="4" type="ORF">Slin15195_G105750</name>
</gene>
<dbReference type="AlphaFoldDB" id="A0A9Q9EMZ6"/>
<evidence type="ECO:0000256" key="2">
    <source>
        <dbReference type="SAM" id="SignalP"/>
    </source>
</evidence>
<name>A0A9Q9EMZ6_9PEZI</name>
<keyword evidence="2" id="KW-0732">Signal</keyword>
<evidence type="ECO:0000256" key="1">
    <source>
        <dbReference type="SAM" id="MobiDB-lite"/>
    </source>
</evidence>
<feature type="signal peptide" evidence="2">
    <location>
        <begin position="1"/>
        <end position="23"/>
    </location>
</feature>
<proteinExistence type="predicted"/>
<feature type="region of interest" description="Disordered" evidence="1">
    <location>
        <begin position="181"/>
        <end position="203"/>
    </location>
</feature>
<dbReference type="EMBL" id="CP099426">
    <property type="protein sequence ID" value="USW57256.1"/>
    <property type="molecule type" value="Genomic_DNA"/>
</dbReference>
<accession>A0A9Q9EMZ6</accession>
<dbReference type="Proteomes" id="UP001056384">
    <property type="component" value="Chromosome 9"/>
</dbReference>
<evidence type="ECO:0000259" key="3">
    <source>
        <dbReference type="Pfam" id="PF26534"/>
    </source>
</evidence>
<feature type="chain" id="PRO_5040517076" description="NTF2-like domain-containing protein" evidence="2">
    <location>
        <begin position="24"/>
        <end position="203"/>
    </location>
</feature>
<protein>
    <recommendedName>
        <fullName evidence="3">NTF2-like domain-containing protein</fullName>
    </recommendedName>
</protein>
<reference evidence="4" key="1">
    <citation type="submission" date="2022-06" db="EMBL/GenBank/DDBJ databases">
        <title>Complete genome sequences of two strains of the flax pathogen Septoria linicola.</title>
        <authorList>
            <person name="Lapalu N."/>
            <person name="Simon A."/>
            <person name="Demenou B."/>
            <person name="Paumier D."/>
            <person name="Guillot M.-P."/>
            <person name="Gout L."/>
            <person name="Valade R."/>
        </authorList>
    </citation>
    <scope>NUCLEOTIDE SEQUENCE</scope>
    <source>
        <strain evidence="4">SE15195</strain>
    </source>
</reference>
<evidence type="ECO:0000313" key="5">
    <source>
        <dbReference type="Proteomes" id="UP001056384"/>
    </source>
</evidence>
<evidence type="ECO:0000313" key="4">
    <source>
        <dbReference type="EMBL" id="USW57256.1"/>
    </source>
</evidence>
<organism evidence="4 5">
    <name type="scientific">Septoria linicola</name>
    <dbReference type="NCBI Taxonomy" id="215465"/>
    <lineage>
        <taxon>Eukaryota</taxon>
        <taxon>Fungi</taxon>
        <taxon>Dikarya</taxon>
        <taxon>Ascomycota</taxon>
        <taxon>Pezizomycotina</taxon>
        <taxon>Dothideomycetes</taxon>
        <taxon>Dothideomycetidae</taxon>
        <taxon>Mycosphaerellales</taxon>
        <taxon>Mycosphaerellaceae</taxon>
        <taxon>Septoria</taxon>
    </lineage>
</organism>
<dbReference type="Pfam" id="PF26534">
    <property type="entry name" value="NTF2_7"/>
    <property type="match status" value="1"/>
</dbReference>
<sequence length="203" mass="23004">MTNLRALFSFILLGLAYVGSAAGQQNKKNCDCLNDKDVDTILKDFTTVIRTAPGYTRLAERRLVKDFTAISDSYAYINSEPLNGTVCRTRDLFITFVEADWTQHGPIDTLFSSYTCDTITWYNTVTAYPKNGVKTPVRGIYILEINKDKRFTNILREQNTAAQLYALYPDARSQPECKREWKPINGKEGTKRTSAKCGRCQKA</sequence>